<dbReference type="GO" id="GO:0005759">
    <property type="term" value="C:mitochondrial matrix"/>
    <property type="evidence" value="ECO:0007669"/>
    <property type="project" value="UniProtKB-SubCell"/>
</dbReference>
<dbReference type="HAMAP" id="MF_00140_B">
    <property type="entry name" value="Trp_tRNA_synth_B"/>
    <property type="match status" value="1"/>
</dbReference>
<sequence length="740" mass="83752">MDEIKSYDNIKEIVETQVITAMHEQGYTLNAVNNYDENLLHISAANDCFQIVKEILNQKENCHVIDRKNKFGWTPLMQAIRNGNIDTVKLLLEKNAQVDKVTYLGMSVLGLAAAISKKMFETVYNACPDALANAANDDITPLCVAAMKNDKELFFRLLELGMPLSTDNEYTLLMMKRSTIPEIAALVNANPAIDDYWNDTSDNIQIEENIDGTTRDFKLISKKNKNEKRKKLNLSLPVESHKQDLISPNLTYDVFVLSPSAVCFEKNFTEKSNIFFQDKDESKKATKKDYMTSEFESPVALKRFNSDDTKSFSCDLNVTLGFTPEFSPLKSPHVPPDVNEENVFGENTPTPPRCKTPPKGMLLNWSQTKMIMILKHFGLNQHIPIFLEQEAPQAKYPKRIFSGIQPTGSVHLGNYFGAIQRWVEFQNTGEKVLCSIADLHSITLSQDPKKLRENTLLMTATLVACGVDFEKSILFQQSKVPMHTELCWVLGTITTMARLAHLPQFKEKSESLKNIPLGLYIYPVLQAADILLYKATHVPVGQDQAQHIQLAQDLAHIFNKRFGQTFPIPHTLISDGPSQRIKSLREPMKKMSKSHKDPKSRLNMLDEPDVLLEKIKKAVTDFTSEVTYEPEKRPGVTNLINIHSLVTGKTPDEICKEVVELNTGQYKLVLADVVIEKLSPIRENILRLMKEPAYLDEILHKGTERATELATNCWEEVTNKVFGIDTIQEVKNMTNTANIM</sequence>
<dbReference type="FunFam" id="1.10.240.10:FF:000002">
    <property type="entry name" value="Tryptophan--tRNA ligase"/>
    <property type="match status" value="1"/>
</dbReference>
<dbReference type="Gene3D" id="1.10.240.10">
    <property type="entry name" value="Tyrosyl-Transfer RNA Synthetase"/>
    <property type="match status" value="1"/>
</dbReference>
<dbReference type="InterPro" id="IPR036770">
    <property type="entry name" value="Ankyrin_rpt-contain_sf"/>
</dbReference>
<dbReference type="SUPFAM" id="SSF48403">
    <property type="entry name" value="Ankyrin repeat"/>
    <property type="match status" value="1"/>
</dbReference>
<keyword evidence="7" id="KW-0648">Protein biosynthesis</keyword>
<dbReference type="InterPro" id="IPR014729">
    <property type="entry name" value="Rossmann-like_a/b/a_fold"/>
</dbReference>
<evidence type="ECO:0000256" key="11">
    <source>
        <dbReference type="ARBA" id="ARBA00059972"/>
    </source>
</evidence>
<evidence type="ECO:0000256" key="5">
    <source>
        <dbReference type="ARBA" id="ARBA00022741"/>
    </source>
</evidence>
<dbReference type="PANTHER" id="PTHR43766">
    <property type="entry name" value="TRYPTOPHAN--TRNA LIGASE, MITOCHONDRIAL"/>
    <property type="match status" value="1"/>
</dbReference>
<reference evidence="15 16" key="1">
    <citation type="journal article" date="2010" name="Science">
        <title>Genomic comparison of the ants Camponotus floridanus and Harpegnathos saltator.</title>
        <authorList>
            <person name="Bonasio R."/>
            <person name="Zhang G."/>
            <person name="Ye C."/>
            <person name="Mutti N.S."/>
            <person name="Fang X."/>
            <person name="Qin N."/>
            <person name="Donahue G."/>
            <person name="Yang P."/>
            <person name="Li Q."/>
            <person name="Li C."/>
            <person name="Zhang P."/>
            <person name="Huang Z."/>
            <person name="Berger S.L."/>
            <person name="Reinberg D."/>
            <person name="Wang J."/>
            <person name="Liebig J."/>
        </authorList>
    </citation>
    <scope>NUCLEOTIDE SEQUENCE [LARGE SCALE GENOMIC DNA]</scope>
    <source>
        <strain evidence="16">C129</strain>
    </source>
</reference>
<comment type="subcellular location">
    <subcellularLocation>
        <location evidence="1">Mitochondrion matrix</location>
    </subcellularLocation>
</comment>
<evidence type="ECO:0000256" key="3">
    <source>
        <dbReference type="ARBA" id="ARBA00013161"/>
    </source>
</evidence>
<dbReference type="InterPro" id="IPR050203">
    <property type="entry name" value="Trp-tRNA_synthetase"/>
</dbReference>
<keyword evidence="8 15" id="KW-0030">Aminoacyl-tRNA synthetase</keyword>
<dbReference type="OrthoDB" id="15808at2759"/>
<evidence type="ECO:0000313" key="16">
    <source>
        <dbReference type="Proteomes" id="UP000000311"/>
    </source>
</evidence>
<evidence type="ECO:0000256" key="8">
    <source>
        <dbReference type="ARBA" id="ARBA00023146"/>
    </source>
</evidence>
<accession>E2ARE7</accession>
<evidence type="ECO:0000256" key="1">
    <source>
        <dbReference type="ARBA" id="ARBA00004305"/>
    </source>
</evidence>
<keyword evidence="5" id="KW-0547">Nucleotide-binding</keyword>
<evidence type="ECO:0000256" key="6">
    <source>
        <dbReference type="ARBA" id="ARBA00022840"/>
    </source>
</evidence>
<proteinExistence type="inferred from homology"/>
<evidence type="ECO:0000256" key="12">
    <source>
        <dbReference type="ARBA" id="ARBA00069760"/>
    </source>
</evidence>
<name>E2ARE7_CAMFO</name>
<dbReference type="PROSITE" id="PS50297">
    <property type="entry name" value="ANK_REP_REGION"/>
    <property type="match status" value="1"/>
</dbReference>
<dbReference type="EC" id="6.1.1.2" evidence="3"/>
<dbReference type="Proteomes" id="UP000000311">
    <property type="component" value="Unassembled WGS sequence"/>
</dbReference>
<keyword evidence="6" id="KW-0067">ATP-binding</keyword>
<dbReference type="STRING" id="104421.E2ARE7"/>
<evidence type="ECO:0000313" key="15">
    <source>
        <dbReference type="EMBL" id="EFN63956.1"/>
    </source>
</evidence>
<evidence type="ECO:0000256" key="14">
    <source>
        <dbReference type="PROSITE-ProRule" id="PRU00023"/>
    </source>
</evidence>
<evidence type="ECO:0000256" key="2">
    <source>
        <dbReference type="ARBA" id="ARBA00005594"/>
    </source>
</evidence>
<comment type="catalytic activity">
    <reaction evidence="10">
        <text>tRNA(Trp) + L-tryptophan + ATP = L-tryptophyl-tRNA(Trp) + AMP + diphosphate + H(+)</text>
        <dbReference type="Rhea" id="RHEA:24080"/>
        <dbReference type="Rhea" id="RHEA-COMP:9671"/>
        <dbReference type="Rhea" id="RHEA-COMP:9705"/>
        <dbReference type="ChEBI" id="CHEBI:15378"/>
        <dbReference type="ChEBI" id="CHEBI:30616"/>
        <dbReference type="ChEBI" id="CHEBI:33019"/>
        <dbReference type="ChEBI" id="CHEBI:57912"/>
        <dbReference type="ChEBI" id="CHEBI:78442"/>
        <dbReference type="ChEBI" id="CHEBI:78535"/>
        <dbReference type="ChEBI" id="CHEBI:456215"/>
        <dbReference type="EC" id="6.1.1.2"/>
    </reaction>
</comment>
<dbReference type="PROSITE" id="PS00178">
    <property type="entry name" value="AA_TRNA_LIGASE_I"/>
    <property type="match status" value="1"/>
</dbReference>
<dbReference type="GO" id="GO:0005524">
    <property type="term" value="F:ATP binding"/>
    <property type="evidence" value="ECO:0007669"/>
    <property type="project" value="UniProtKB-KW"/>
</dbReference>
<dbReference type="SMART" id="SM00248">
    <property type="entry name" value="ANK"/>
    <property type="match status" value="3"/>
</dbReference>
<dbReference type="PANTHER" id="PTHR43766:SF1">
    <property type="entry name" value="TRYPTOPHAN--TRNA LIGASE, MITOCHONDRIAL"/>
    <property type="match status" value="1"/>
</dbReference>
<dbReference type="EMBL" id="GL442063">
    <property type="protein sequence ID" value="EFN63956.1"/>
    <property type="molecule type" value="Genomic_DNA"/>
</dbReference>
<dbReference type="PRINTS" id="PR01039">
    <property type="entry name" value="TRNASYNTHTRP"/>
</dbReference>
<dbReference type="AlphaFoldDB" id="E2ARE7"/>
<dbReference type="InterPro" id="IPR002305">
    <property type="entry name" value="aa-tRNA-synth_Ic"/>
</dbReference>
<dbReference type="Pfam" id="PF00579">
    <property type="entry name" value="tRNA-synt_1b"/>
    <property type="match status" value="1"/>
</dbReference>
<organism evidence="16">
    <name type="scientific">Camponotus floridanus</name>
    <name type="common">Florida carpenter ant</name>
    <dbReference type="NCBI Taxonomy" id="104421"/>
    <lineage>
        <taxon>Eukaryota</taxon>
        <taxon>Metazoa</taxon>
        <taxon>Ecdysozoa</taxon>
        <taxon>Arthropoda</taxon>
        <taxon>Hexapoda</taxon>
        <taxon>Insecta</taxon>
        <taxon>Pterygota</taxon>
        <taxon>Neoptera</taxon>
        <taxon>Endopterygota</taxon>
        <taxon>Hymenoptera</taxon>
        <taxon>Apocrita</taxon>
        <taxon>Aculeata</taxon>
        <taxon>Formicoidea</taxon>
        <taxon>Formicidae</taxon>
        <taxon>Formicinae</taxon>
        <taxon>Camponotus</taxon>
    </lineage>
</organism>
<dbReference type="CDD" id="cd00806">
    <property type="entry name" value="TrpRS_core"/>
    <property type="match status" value="1"/>
</dbReference>
<dbReference type="Gene3D" id="3.40.50.620">
    <property type="entry name" value="HUPs"/>
    <property type="match status" value="1"/>
</dbReference>
<dbReference type="FunFam" id="3.40.50.620:FF:000082">
    <property type="entry name" value="MSW1p Mitochondrial tryptophanyl-tRNA synthetase"/>
    <property type="match status" value="1"/>
</dbReference>
<dbReference type="InParanoid" id="E2ARE7"/>
<dbReference type="InterPro" id="IPR001412">
    <property type="entry name" value="aa-tRNA-synth_I_CS"/>
</dbReference>
<dbReference type="InterPro" id="IPR024109">
    <property type="entry name" value="Trp-tRNA-ligase_bac-type"/>
</dbReference>
<comment type="similarity">
    <text evidence="2">Belongs to the class-I aminoacyl-tRNA synthetase family.</text>
</comment>
<dbReference type="NCBIfam" id="TIGR00233">
    <property type="entry name" value="trpS"/>
    <property type="match status" value="1"/>
</dbReference>
<dbReference type="SUPFAM" id="SSF52374">
    <property type="entry name" value="Nucleotidylyl transferase"/>
    <property type="match status" value="1"/>
</dbReference>
<dbReference type="InterPro" id="IPR002110">
    <property type="entry name" value="Ankyrin_rpt"/>
</dbReference>
<evidence type="ECO:0000256" key="7">
    <source>
        <dbReference type="ARBA" id="ARBA00022917"/>
    </source>
</evidence>
<keyword evidence="14" id="KW-0040">ANK repeat</keyword>
<evidence type="ECO:0000256" key="9">
    <source>
        <dbReference type="ARBA" id="ARBA00030268"/>
    </source>
</evidence>
<comment type="function">
    <text evidence="11">Catalyzes the attachment of tryptophan to tRNA(Trp) in a two-step reaction: tryptophan is first activated by ATP to form Trp-AMP and then transferred to the acceptor end of tRNA(Trp).</text>
</comment>
<dbReference type="GO" id="GO:0004830">
    <property type="term" value="F:tryptophan-tRNA ligase activity"/>
    <property type="evidence" value="ECO:0007669"/>
    <property type="project" value="UniProtKB-EC"/>
</dbReference>
<dbReference type="KEGG" id="cfo:105255218"/>
<dbReference type="PROSITE" id="PS50088">
    <property type="entry name" value="ANK_REPEAT"/>
    <property type="match status" value="1"/>
</dbReference>
<evidence type="ECO:0000256" key="4">
    <source>
        <dbReference type="ARBA" id="ARBA00022598"/>
    </source>
</evidence>
<evidence type="ECO:0000256" key="10">
    <source>
        <dbReference type="ARBA" id="ARBA00049929"/>
    </source>
</evidence>
<feature type="repeat" description="ANK" evidence="14">
    <location>
        <begin position="71"/>
        <end position="103"/>
    </location>
</feature>
<dbReference type="GO" id="GO:0070183">
    <property type="term" value="P:mitochondrial tryptophanyl-tRNA aminoacylation"/>
    <property type="evidence" value="ECO:0007669"/>
    <property type="project" value="TreeGrafter"/>
</dbReference>
<gene>
    <name evidence="15" type="ORF">EAG_09569</name>
</gene>
<keyword evidence="16" id="KW-1185">Reference proteome</keyword>
<dbReference type="Gene3D" id="1.25.40.20">
    <property type="entry name" value="Ankyrin repeat-containing domain"/>
    <property type="match status" value="1"/>
</dbReference>
<dbReference type="Pfam" id="PF12796">
    <property type="entry name" value="Ank_2"/>
    <property type="match status" value="1"/>
</dbReference>
<dbReference type="InterPro" id="IPR002306">
    <property type="entry name" value="Trp-tRNA-ligase"/>
</dbReference>
<evidence type="ECO:0000256" key="13">
    <source>
        <dbReference type="ARBA" id="ARBA00080951"/>
    </source>
</evidence>
<keyword evidence="4" id="KW-0436">Ligase</keyword>
<protein>
    <recommendedName>
        <fullName evidence="12">Tryptophan--tRNA ligase, mitochondrial</fullName>
        <ecNumber evidence="3">6.1.1.2</ecNumber>
    </recommendedName>
    <alternativeName>
        <fullName evidence="13">(Mt)TrpRS</fullName>
    </alternativeName>
    <alternativeName>
        <fullName evidence="9">Tryptophanyl-tRNA synthetase</fullName>
    </alternativeName>
</protein>